<dbReference type="EC" id="2.7.7.65" evidence="1"/>
<organism evidence="4 5">
    <name type="scientific">Acidithiobacillus marinus</name>
    <dbReference type="NCBI Taxonomy" id="187490"/>
    <lineage>
        <taxon>Bacteria</taxon>
        <taxon>Pseudomonadati</taxon>
        <taxon>Pseudomonadota</taxon>
        <taxon>Acidithiobacillia</taxon>
        <taxon>Acidithiobacillales</taxon>
        <taxon>Acidithiobacillaceae</taxon>
        <taxon>Acidithiobacillus</taxon>
    </lineage>
</organism>
<dbReference type="PROSITE" id="PS50887">
    <property type="entry name" value="GGDEF"/>
    <property type="match status" value="1"/>
</dbReference>
<dbReference type="OrthoDB" id="5293332at2"/>
<dbReference type="FunFam" id="3.30.70.270:FF:000001">
    <property type="entry name" value="Diguanylate cyclase domain protein"/>
    <property type="match status" value="1"/>
</dbReference>
<dbReference type="Gene3D" id="3.30.70.270">
    <property type="match status" value="1"/>
</dbReference>
<dbReference type="NCBIfam" id="TIGR00254">
    <property type="entry name" value="GGDEF"/>
    <property type="match status" value="1"/>
</dbReference>
<dbReference type="SUPFAM" id="SSF55073">
    <property type="entry name" value="Nucleotide cyclase"/>
    <property type="match status" value="1"/>
</dbReference>
<comment type="catalytic activity">
    <reaction evidence="2">
        <text>2 GTP = 3',3'-c-di-GMP + 2 diphosphate</text>
        <dbReference type="Rhea" id="RHEA:24898"/>
        <dbReference type="ChEBI" id="CHEBI:33019"/>
        <dbReference type="ChEBI" id="CHEBI:37565"/>
        <dbReference type="ChEBI" id="CHEBI:58805"/>
        <dbReference type="EC" id="2.7.7.65"/>
    </reaction>
</comment>
<evidence type="ECO:0000256" key="1">
    <source>
        <dbReference type="ARBA" id="ARBA00012528"/>
    </source>
</evidence>
<evidence type="ECO:0000313" key="5">
    <source>
        <dbReference type="Proteomes" id="UP000234329"/>
    </source>
</evidence>
<dbReference type="GO" id="GO:0052621">
    <property type="term" value="F:diguanylate cyclase activity"/>
    <property type="evidence" value="ECO:0007669"/>
    <property type="project" value="UniProtKB-EC"/>
</dbReference>
<dbReference type="SMART" id="SM00267">
    <property type="entry name" value="GGDEF"/>
    <property type="match status" value="1"/>
</dbReference>
<dbReference type="InterPro" id="IPR029787">
    <property type="entry name" value="Nucleotide_cyclase"/>
</dbReference>
<dbReference type="RefSeq" id="WP_101537398.1">
    <property type="nucleotide sequence ID" value="NZ_MXAV01000020.1"/>
</dbReference>
<dbReference type="PANTHER" id="PTHR45138">
    <property type="entry name" value="REGULATORY COMPONENTS OF SENSORY TRANSDUCTION SYSTEM"/>
    <property type="match status" value="1"/>
</dbReference>
<protein>
    <recommendedName>
        <fullName evidence="1">diguanylate cyclase</fullName>
        <ecNumber evidence="1">2.7.7.65</ecNumber>
    </recommendedName>
</protein>
<dbReference type="EMBL" id="MXAV01000020">
    <property type="protein sequence ID" value="PKY11275.1"/>
    <property type="molecule type" value="Genomic_DNA"/>
</dbReference>
<name>A0A2I1DN14_9PROT</name>
<dbReference type="InterPro" id="IPR000160">
    <property type="entry name" value="GGDEF_dom"/>
</dbReference>
<accession>A0A2I1DN14</accession>
<sequence>MTAKNLRFTTYPIDQDPDNHTYLEDLVNFYEAWKDYWQLWLRENLQGRALPRQAEQTVLQALHGPESRIPEIYRIFWRDLQESYHGIVHQMQEIQASTDYESGLLAVMPAAEALERQCFDEIVTFSKNMGEVDPLTGLLNRRRMEQDLAREQSLVDRGASAYIAMLDVDHFKKLNDQFGHVNGDRVLKELADRLRAQLRPYDGLYRYGGEEFFALFPGMKKNCALLAAQRLCQKIASEPFRLDQGQSVHVTISTGITTLLPQVPAKERVVIADAALYQAKHEGRDQARLLP</sequence>
<evidence type="ECO:0000313" key="4">
    <source>
        <dbReference type="EMBL" id="PKY11275.1"/>
    </source>
</evidence>
<dbReference type="InParanoid" id="A0A2I1DN14"/>
<dbReference type="CDD" id="cd01949">
    <property type="entry name" value="GGDEF"/>
    <property type="match status" value="1"/>
</dbReference>
<evidence type="ECO:0000256" key="2">
    <source>
        <dbReference type="ARBA" id="ARBA00034247"/>
    </source>
</evidence>
<evidence type="ECO:0000259" key="3">
    <source>
        <dbReference type="PROSITE" id="PS50887"/>
    </source>
</evidence>
<dbReference type="PANTHER" id="PTHR45138:SF9">
    <property type="entry name" value="DIGUANYLATE CYCLASE DGCM-RELATED"/>
    <property type="match status" value="1"/>
</dbReference>
<gene>
    <name evidence="4" type="ORF">B1757_05680</name>
</gene>
<dbReference type="InterPro" id="IPR043128">
    <property type="entry name" value="Rev_trsase/Diguanyl_cyclase"/>
</dbReference>
<dbReference type="AlphaFoldDB" id="A0A2I1DN14"/>
<feature type="domain" description="GGDEF" evidence="3">
    <location>
        <begin position="159"/>
        <end position="291"/>
    </location>
</feature>
<proteinExistence type="predicted"/>
<dbReference type="FunCoup" id="A0A2I1DN14">
    <property type="interactions" value="103"/>
</dbReference>
<dbReference type="Proteomes" id="UP000234329">
    <property type="component" value="Unassembled WGS sequence"/>
</dbReference>
<keyword evidence="5" id="KW-1185">Reference proteome</keyword>
<comment type="caution">
    <text evidence="4">The sequence shown here is derived from an EMBL/GenBank/DDBJ whole genome shotgun (WGS) entry which is preliminary data.</text>
</comment>
<dbReference type="InterPro" id="IPR050469">
    <property type="entry name" value="Diguanylate_Cyclase"/>
</dbReference>
<dbReference type="Pfam" id="PF00990">
    <property type="entry name" value="GGDEF"/>
    <property type="match status" value="1"/>
</dbReference>
<reference evidence="4 5" key="1">
    <citation type="submission" date="2017-03" db="EMBL/GenBank/DDBJ databases">
        <title>Draft genime sequence of the acidophilic sulfur-oxidizing bacterium Acidithiobacillus sp. SH, isolated from seawater.</title>
        <authorList>
            <person name="Sharmin S."/>
            <person name="Tokuhisa M."/>
            <person name="Kanao T."/>
            <person name="Kamimura K."/>
        </authorList>
    </citation>
    <scope>NUCLEOTIDE SEQUENCE [LARGE SCALE GENOMIC DNA]</scope>
    <source>
        <strain evidence="4 5">SH</strain>
    </source>
</reference>